<evidence type="ECO:0000259" key="2">
    <source>
        <dbReference type="Pfam" id="PF01070"/>
    </source>
</evidence>
<protein>
    <recommendedName>
        <fullName evidence="2">FMN-dependent dehydrogenase domain-containing protein</fullName>
    </recommendedName>
</protein>
<organism evidence="3 4">
    <name type="scientific">Dactylonectria estremocensis</name>
    <dbReference type="NCBI Taxonomy" id="1079267"/>
    <lineage>
        <taxon>Eukaryota</taxon>
        <taxon>Fungi</taxon>
        <taxon>Dikarya</taxon>
        <taxon>Ascomycota</taxon>
        <taxon>Pezizomycotina</taxon>
        <taxon>Sordariomycetes</taxon>
        <taxon>Hypocreomycetidae</taxon>
        <taxon>Hypocreales</taxon>
        <taxon>Nectriaceae</taxon>
        <taxon>Dactylonectria</taxon>
    </lineage>
</organism>
<gene>
    <name evidence="3" type="ORF">B0J13DRAFT_646742</name>
</gene>
<dbReference type="Proteomes" id="UP000717696">
    <property type="component" value="Unassembled WGS sequence"/>
</dbReference>
<dbReference type="Gene3D" id="3.20.20.70">
    <property type="entry name" value="Aldolase class I"/>
    <property type="match status" value="1"/>
</dbReference>
<dbReference type="EMBL" id="JAGMUU010000024">
    <property type="protein sequence ID" value="KAH7124847.1"/>
    <property type="molecule type" value="Genomic_DNA"/>
</dbReference>
<evidence type="ECO:0000313" key="3">
    <source>
        <dbReference type="EMBL" id="KAH7124847.1"/>
    </source>
</evidence>
<reference evidence="3" key="1">
    <citation type="journal article" date="2021" name="Nat. Commun.">
        <title>Genetic determinants of endophytism in the Arabidopsis root mycobiome.</title>
        <authorList>
            <person name="Mesny F."/>
            <person name="Miyauchi S."/>
            <person name="Thiergart T."/>
            <person name="Pickel B."/>
            <person name="Atanasova L."/>
            <person name="Karlsson M."/>
            <person name="Huettel B."/>
            <person name="Barry K.W."/>
            <person name="Haridas S."/>
            <person name="Chen C."/>
            <person name="Bauer D."/>
            <person name="Andreopoulos W."/>
            <person name="Pangilinan J."/>
            <person name="LaButti K."/>
            <person name="Riley R."/>
            <person name="Lipzen A."/>
            <person name="Clum A."/>
            <person name="Drula E."/>
            <person name="Henrissat B."/>
            <person name="Kohler A."/>
            <person name="Grigoriev I.V."/>
            <person name="Martin F.M."/>
            <person name="Hacquard S."/>
        </authorList>
    </citation>
    <scope>NUCLEOTIDE SEQUENCE</scope>
    <source>
        <strain evidence="3">MPI-CAGE-AT-0021</strain>
    </source>
</reference>
<dbReference type="InterPro" id="IPR013785">
    <property type="entry name" value="Aldolase_TIM"/>
</dbReference>
<dbReference type="OrthoDB" id="1925334at2759"/>
<dbReference type="Pfam" id="PF01070">
    <property type="entry name" value="FMN_dh"/>
    <property type="match status" value="1"/>
</dbReference>
<accession>A0A9P9ILJ4</accession>
<sequence>MTDLPTIFKEIISVKYQNKVTAIVLSNHSGRQLNGAPSALKAALEIDKKVPRAFEKVEISTDGGMCYEPSNYV</sequence>
<comment type="caution">
    <text evidence="3">The sequence shown here is derived from an EMBL/GenBank/DDBJ whole genome shotgun (WGS) entry which is preliminary data.</text>
</comment>
<comment type="cofactor">
    <cofactor evidence="1">
        <name>FMN</name>
        <dbReference type="ChEBI" id="CHEBI:58210"/>
    </cofactor>
</comment>
<proteinExistence type="predicted"/>
<feature type="domain" description="FMN-dependent dehydrogenase" evidence="2">
    <location>
        <begin position="2"/>
        <end position="65"/>
    </location>
</feature>
<evidence type="ECO:0000256" key="1">
    <source>
        <dbReference type="ARBA" id="ARBA00001917"/>
    </source>
</evidence>
<dbReference type="SUPFAM" id="SSF51395">
    <property type="entry name" value="FMN-linked oxidoreductases"/>
    <property type="match status" value="1"/>
</dbReference>
<dbReference type="GO" id="GO:0016491">
    <property type="term" value="F:oxidoreductase activity"/>
    <property type="evidence" value="ECO:0007669"/>
    <property type="project" value="InterPro"/>
</dbReference>
<name>A0A9P9ILJ4_9HYPO</name>
<keyword evidence="4" id="KW-1185">Reference proteome</keyword>
<evidence type="ECO:0000313" key="4">
    <source>
        <dbReference type="Proteomes" id="UP000717696"/>
    </source>
</evidence>
<dbReference type="AlphaFoldDB" id="A0A9P9ILJ4"/>
<dbReference type="InterPro" id="IPR000262">
    <property type="entry name" value="FMN-dep_DH"/>
</dbReference>